<dbReference type="CDD" id="cd05685">
    <property type="entry name" value="S1_Tex"/>
    <property type="match status" value="1"/>
</dbReference>
<dbReference type="Proteomes" id="UP000824109">
    <property type="component" value="Unassembled WGS sequence"/>
</dbReference>
<dbReference type="Gene3D" id="1.10.150.310">
    <property type="entry name" value="Tex RuvX-like domain-like"/>
    <property type="match status" value="1"/>
</dbReference>
<dbReference type="InterPro" id="IPR023323">
    <property type="entry name" value="Tex-like_dom_sf"/>
</dbReference>
<dbReference type="InterPro" id="IPR032639">
    <property type="entry name" value="Tex_YqgF"/>
</dbReference>
<dbReference type="Pfam" id="PF00575">
    <property type="entry name" value="S1"/>
    <property type="match status" value="1"/>
</dbReference>
<dbReference type="InterPro" id="IPR023319">
    <property type="entry name" value="Tex-like_HTH_dom_sf"/>
</dbReference>
<dbReference type="GO" id="GO:0006412">
    <property type="term" value="P:translation"/>
    <property type="evidence" value="ECO:0007669"/>
    <property type="project" value="TreeGrafter"/>
</dbReference>
<evidence type="ECO:0000259" key="1">
    <source>
        <dbReference type="PROSITE" id="PS50126"/>
    </source>
</evidence>
<dbReference type="PANTHER" id="PTHR10724:SF10">
    <property type="entry name" value="S1 RNA-BINDING DOMAIN-CONTAINING PROTEIN 1"/>
    <property type="match status" value="1"/>
</dbReference>
<dbReference type="Gene3D" id="2.40.50.140">
    <property type="entry name" value="Nucleic acid-binding proteins"/>
    <property type="match status" value="1"/>
</dbReference>
<evidence type="ECO:0000313" key="2">
    <source>
        <dbReference type="EMBL" id="HIU57999.1"/>
    </source>
</evidence>
<dbReference type="FunFam" id="2.40.50.140:FF:000051">
    <property type="entry name" value="RNA-binding transcriptional accessory protein"/>
    <property type="match status" value="1"/>
</dbReference>
<dbReference type="Gene3D" id="3.30.420.140">
    <property type="entry name" value="YqgF/RNase H-like domain"/>
    <property type="match status" value="1"/>
</dbReference>
<dbReference type="InterPro" id="IPR012340">
    <property type="entry name" value="NA-bd_OB-fold"/>
</dbReference>
<dbReference type="InterPro" id="IPR041692">
    <property type="entry name" value="HHH_9"/>
</dbReference>
<dbReference type="Pfam" id="PF09371">
    <property type="entry name" value="Tex_N"/>
    <property type="match status" value="1"/>
</dbReference>
<dbReference type="PROSITE" id="PS50126">
    <property type="entry name" value="S1"/>
    <property type="match status" value="1"/>
</dbReference>
<dbReference type="GO" id="GO:0006139">
    <property type="term" value="P:nucleobase-containing compound metabolic process"/>
    <property type="evidence" value="ECO:0007669"/>
    <property type="project" value="InterPro"/>
</dbReference>
<dbReference type="FunFam" id="1.10.150.310:FF:000001">
    <property type="entry name" value="RNA-binding transcriptional accessory protein"/>
    <property type="match status" value="1"/>
</dbReference>
<dbReference type="Pfam" id="PF16921">
    <property type="entry name" value="Tex_YqgF"/>
    <property type="match status" value="1"/>
</dbReference>
<feature type="domain" description="S1 motif" evidence="1">
    <location>
        <begin position="661"/>
        <end position="730"/>
    </location>
</feature>
<dbReference type="Gene3D" id="1.10.3500.10">
    <property type="entry name" value="Tex N-terminal region-like"/>
    <property type="match status" value="1"/>
</dbReference>
<dbReference type="Pfam" id="PF12836">
    <property type="entry name" value="HHH_3"/>
    <property type="match status" value="1"/>
</dbReference>
<comment type="caution">
    <text evidence="2">The sequence shown here is derived from an EMBL/GenBank/DDBJ whole genome shotgun (WGS) entry which is preliminary data.</text>
</comment>
<dbReference type="SUPFAM" id="SSF53098">
    <property type="entry name" value="Ribonuclease H-like"/>
    <property type="match status" value="1"/>
</dbReference>
<dbReference type="InterPro" id="IPR050437">
    <property type="entry name" value="Ribos_protein_bS1-like"/>
</dbReference>
<dbReference type="InterPro" id="IPR003029">
    <property type="entry name" value="S1_domain"/>
</dbReference>
<dbReference type="InterPro" id="IPR006641">
    <property type="entry name" value="YqgF/RNaseH-like_dom"/>
</dbReference>
<gene>
    <name evidence="2" type="ORF">IAA61_09365</name>
</gene>
<dbReference type="SUPFAM" id="SSF50249">
    <property type="entry name" value="Nucleic acid-binding proteins"/>
    <property type="match status" value="1"/>
</dbReference>
<dbReference type="FunFam" id="1.10.10.650:FF:000001">
    <property type="entry name" value="S1 RNA-binding domain 1"/>
    <property type="match status" value="1"/>
</dbReference>
<sequence length="732" mass="80699">MSETTVTNAAKGESNEENIVKKLCDELEIKRWQAENTIALIDDGNTIPFIARYRKEATGSLDDTALREFGTRLAYLRSLSDKKAETERLIDEQGKLTPEISKAIAAAETLSELEDIYRPFRPKRRTRASIAKERGLEPLAAALTSRDKSPADPIAEAAKYVSEEKGVAAPEDALNGAMDIIAEEISDNAEYRGTLRRMTSENGSITVKGTSEDDSVYSLYYDFSEPLSKLPPHRVLAINRGEKEGFLSVKISADDEKAVRYLIRKTTHNRRTPASEYVSEAAEDAYKRLIAPSLATELRADATEAAEESSIKVFGKNLKGLLMQPPVKGRTVMGFDPGYRTGCKLAVVDPTGKVLDTGIVYCTLPNHDKEKAENVLRSMIEKNGVEIISIGNGTASKESEIFVSELIKKLDRKVYYVMTNEAGASVYSASELAAEEFPDYDVALRSAVSIARRLQDPLAELVKIDPRSIGVGQYQHDMNKKKLGEALSGVVEDCVNSVGVDLNTASPSLLSYVAGINKTVAKNIEKYRLENGSFKTRRELLKVPKLGAKAFEQCAGFLRVPGGEYYLDNTSVHPESYKAAEKLISELGYTSDDVMSGSIKDIKKREDKYGREKLCELLGIGDITLTDITDSILKPGRDPRDELPQPVLRSDILSIEDLKPDMVLDGVVRNVIDFGAFVDIGVHQDGLVHISQICDRFIKHPTDVLSVGDNVKVRVLSVDTAKKRISLSMRDI</sequence>
<reference evidence="2" key="2">
    <citation type="journal article" date="2021" name="PeerJ">
        <title>Extensive microbial diversity within the chicken gut microbiome revealed by metagenomics and culture.</title>
        <authorList>
            <person name="Gilroy R."/>
            <person name="Ravi A."/>
            <person name="Getino M."/>
            <person name="Pursley I."/>
            <person name="Horton D.L."/>
            <person name="Alikhan N.F."/>
            <person name="Baker D."/>
            <person name="Gharbi K."/>
            <person name="Hall N."/>
            <person name="Watson M."/>
            <person name="Adriaenssens E.M."/>
            <person name="Foster-Nyarko E."/>
            <person name="Jarju S."/>
            <person name="Secka A."/>
            <person name="Antonio M."/>
            <person name="Oren A."/>
            <person name="Chaudhuri R.R."/>
            <person name="La Ragione R."/>
            <person name="Hildebrand F."/>
            <person name="Pallen M.J."/>
        </authorList>
    </citation>
    <scope>NUCLEOTIDE SEQUENCE</scope>
    <source>
        <strain evidence="2">USAMLcec3-3695</strain>
    </source>
</reference>
<dbReference type="SMART" id="SM00316">
    <property type="entry name" value="S1"/>
    <property type="match status" value="1"/>
</dbReference>
<dbReference type="InterPro" id="IPR044146">
    <property type="entry name" value="S1_Tex"/>
</dbReference>
<reference evidence="2" key="1">
    <citation type="submission" date="2020-10" db="EMBL/GenBank/DDBJ databases">
        <authorList>
            <person name="Gilroy R."/>
        </authorList>
    </citation>
    <scope>NUCLEOTIDE SEQUENCE</scope>
    <source>
        <strain evidence="2">USAMLcec3-3695</strain>
    </source>
</reference>
<dbReference type="PANTHER" id="PTHR10724">
    <property type="entry name" value="30S RIBOSOMAL PROTEIN S1"/>
    <property type="match status" value="1"/>
</dbReference>
<dbReference type="SMART" id="SM00732">
    <property type="entry name" value="YqgFc"/>
    <property type="match status" value="1"/>
</dbReference>
<dbReference type="GO" id="GO:0003735">
    <property type="term" value="F:structural constituent of ribosome"/>
    <property type="evidence" value="ECO:0007669"/>
    <property type="project" value="TreeGrafter"/>
</dbReference>
<dbReference type="InterPro" id="IPR037027">
    <property type="entry name" value="YqgF/RNaseH-like_dom_sf"/>
</dbReference>
<dbReference type="FunFam" id="3.30.420.140:FF:000001">
    <property type="entry name" value="RNA-binding transcriptional accessory protein"/>
    <property type="match status" value="1"/>
</dbReference>
<protein>
    <submittedName>
        <fullName evidence="2">RNA-binding transcriptional accessory protein</fullName>
    </submittedName>
</protein>
<dbReference type="Pfam" id="PF22706">
    <property type="entry name" value="Tex_central_region"/>
    <property type="match status" value="1"/>
</dbReference>
<dbReference type="InterPro" id="IPR012337">
    <property type="entry name" value="RNaseH-like_sf"/>
</dbReference>
<dbReference type="InterPro" id="IPR055179">
    <property type="entry name" value="Tex-like_central_region"/>
</dbReference>
<dbReference type="InterPro" id="IPR010994">
    <property type="entry name" value="RuvA_2-like"/>
</dbReference>
<proteinExistence type="predicted"/>
<dbReference type="Gene3D" id="1.10.10.650">
    <property type="entry name" value="RuvA domain 2-like"/>
    <property type="match status" value="1"/>
</dbReference>
<dbReference type="SUPFAM" id="SSF47781">
    <property type="entry name" value="RuvA domain 2-like"/>
    <property type="match status" value="2"/>
</dbReference>
<dbReference type="GO" id="GO:0003729">
    <property type="term" value="F:mRNA binding"/>
    <property type="evidence" value="ECO:0007669"/>
    <property type="project" value="TreeGrafter"/>
</dbReference>
<dbReference type="SUPFAM" id="SSF158832">
    <property type="entry name" value="Tex N-terminal region-like"/>
    <property type="match status" value="1"/>
</dbReference>
<dbReference type="GO" id="GO:0005737">
    <property type="term" value="C:cytoplasm"/>
    <property type="evidence" value="ECO:0007669"/>
    <property type="project" value="UniProtKB-ARBA"/>
</dbReference>
<evidence type="ECO:0000313" key="3">
    <source>
        <dbReference type="Proteomes" id="UP000824109"/>
    </source>
</evidence>
<accession>A0A9D1MD10</accession>
<dbReference type="InterPro" id="IPR018974">
    <property type="entry name" value="Tex-like_N"/>
</dbReference>
<name>A0A9D1MD10_9FIRM</name>
<organism evidence="2 3">
    <name type="scientific">Candidatus Ornithomonoglobus merdipullorum</name>
    <dbReference type="NCBI Taxonomy" id="2840895"/>
    <lineage>
        <taxon>Bacteria</taxon>
        <taxon>Bacillati</taxon>
        <taxon>Bacillota</taxon>
        <taxon>Clostridia</taxon>
        <taxon>Candidatus Ornithomonoglobus</taxon>
    </lineage>
</organism>
<dbReference type="AlphaFoldDB" id="A0A9D1MD10"/>
<dbReference type="Pfam" id="PF17674">
    <property type="entry name" value="HHH_9"/>
    <property type="match status" value="1"/>
</dbReference>
<dbReference type="EMBL" id="DVNB01000096">
    <property type="protein sequence ID" value="HIU57999.1"/>
    <property type="molecule type" value="Genomic_DNA"/>
</dbReference>